<dbReference type="Proteomes" id="UP000272025">
    <property type="component" value="Unassembled WGS sequence"/>
</dbReference>
<sequence>MCSPSLGEDFAGVCCVHSQVCELDDSGAPACCPSGAICTGIAPPSPAMPTATVSFVPNNYFPFPYIATSLDQRQCSSAVSQCSRNYEVCLTELQGGNDGFGVTIVVPGGGGTVIDADRPTLGTSATPVCSSLSSEACSGLESTHCAQPTTVNGIVVESASSSASAVAVRLAFFGAGISIAAIGTCL</sequence>
<dbReference type="PANTHER" id="PTHR39599">
    <property type="entry name" value="GPI-ANCHORED PROTEIN (EUROFUNG)-RELATED-RELATED"/>
    <property type="match status" value="1"/>
</dbReference>
<dbReference type="EMBL" id="ML119067">
    <property type="protein sequence ID" value="ROT34618.1"/>
    <property type="molecule type" value="Genomic_DNA"/>
</dbReference>
<reference evidence="1 2" key="1">
    <citation type="journal article" date="2018" name="Mol. Ecol.">
        <title>The obligate alkalophilic soda-lake fungus Sodiomyces alkalinus has shifted to a protein diet.</title>
        <authorList>
            <person name="Grum-Grzhimaylo A.A."/>
            <person name="Falkoski D.L."/>
            <person name="van den Heuvel J."/>
            <person name="Valero-Jimenez C.A."/>
            <person name="Min B."/>
            <person name="Choi I.G."/>
            <person name="Lipzen A."/>
            <person name="Daum C.G."/>
            <person name="Aanen D.K."/>
            <person name="Tsang A."/>
            <person name="Henrissat B."/>
            <person name="Bilanenko E.N."/>
            <person name="de Vries R.P."/>
            <person name="van Kan J.A.L."/>
            <person name="Grigoriev I.V."/>
            <person name="Debets A.J.M."/>
        </authorList>
    </citation>
    <scope>NUCLEOTIDE SEQUENCE [LARGE SCALE GENOMIC DNA]</scope>
    <source>
        <strain evidence="1 2">F11</strain>
    </source>
</reference>
<evidence type="ECO:0000313" key="2">
    <source>
        <dbReference type="Proteomes" id="UP000272025"/>
    </source>
</evidence>
<keyword evidence="2" id="KW-1185">Reference proteome</keyword>
<name>A0A3N2PJA4_SODAK</name>
<dbReference type="OrthoDB" id="5410926at2759"/>
<evidence type="ECO:0000313" key="1">
    <source>
        <dbReference type="EMBL" id="ROT34618.1"/>
    </source>
</evidence>
<organism evidence="1 2">
    <name type="scientific">Sodiomyces alkalinus (strain CBS 110278 / VKM F-3762 / F11)</name>
    <name type="common">Alkaliphilic filamentous fungus</name>
    <dbReference type="NCBI Taxonomy" id="1314773"/>
    <lineage>
        <taxon>Eukaryota</taxon>
        <taxon>Fungi</taxon>
        <taxon>Dikarya</taxon>
        <taxon>Ascomycota</taxon>
        <taxon>Pezizomycotina</taxon>
        <taxon>Sordariomycetes</taxon>
        <taxon>Hypocreomycetidae</taxon>
        <taxon>Glomerellales</taxon>
        <taxon>Plectosphaerellaceae</taxon>
        <taxon>Sodiomyces</taxon>
    </lineage>
</organism>
<dbReference type="RefSeq" id="XP_028462424.1">
    <property type="nucleotide sequence ID" value="XM_028612733.1"/>
</dbReference>
<protein>
    <recommendedName>
        <fullName evidence="3">Gpi-anchored protein</fullName>
    </recommendedName>
</protein>
<dbReference type="AlphaFoldDB" id="A0A3N2PJA4"/>
<evidence type="ECO:0008006" key="3">
    <source>
        <dbReference type="Google" id="ProtNLM"/>
    </source>
</evidence>
<accession>A0A3N2PJA4</accession>
<gene>
    <name evidence="1" type="ORF">SODALDRAFT_337932</name>
</gene>
<dbReference type="GeneID" id="39581211"/>
<proteinExistence type="predicted"/>
<dbReference type="PANTHER" id="PTHR39599:SF1">
    <property type="entry name" value="GPI-ANCHORED PROTEIN (EUROFUNG)"/>
    <property type="match status" value="1"/>
</dbReference>